<dbReference type="Proteomes" id="UP001234178">
    <property type="component" value="Unassembled WGS sequence"/>
</dbReference>
<proteinExistence type="predicted"/>
<sequence length="72" mass="8030">MIMFCWPHVISARMRSSHNRVLAAVVRGMVVDGLAYTCPGKTPGLIYVAVKEFLLANDGNGRSKRDGRRLLR</sequence>
<gene>
    <name evidence="1" type="ORF">OUZ56_020673</name>
</gene>
<protein>
    <submittedName>
        <fullName evidence="1">Uncharacterized protein</fullName>
    </submittedName>
</protein>
<evidence type="ECO:0000313" key="2">
    <source>
        <dbReference type="Proteomes" id="UP001234178"/>
    </source>
</evidence>
<comment type="caution">
    <text evidence="1">The sequence shown here is derived from an EMBL/GenBank/DDBJ whole genome shotgun (WGS) entry which is preliminary data.</text>
</comment>
<organism evidence="1 2">
    <name type="scientific">Daphnia magna</name>
    <dbReference type="NCBI Taxonomy" id="35525"/>
    <lineage>
        <taxon>Eukaryota</taxon>
        <taxon>Metazoa</taxon>
        <taxon>Ecdysozoa</taxon>
        <taxon>Arthropoda</taxon>
        <taxon>Crustacea</taxon>
        <taxon>Branchiopoda</taxon>
        <taxon>Diplostraca</taxon>
        <taxon>Cladocera</taxon>
        <taxon>Anomopoda</taxon>
        <taxon>Daphniidae</taxon>
        <taxon>Daphnia</taxon>
    </lineage>
</organism>
<accession>A0ABQ9ZF44</accession>
<evidence type="ECO:0000313" key="1">
    <source>
        <dbReference type="EMBL" id="KAK4011555.1"/>
    </source>
</evidence>
<dbReference type="EMBL" id="JAOYFB010000003">
    <property type="protein sequence ID" value="KAK4011555.1"/>
    <property type="molecule type" value="Genomic_DNA"/>
</dbReference>
<keyword evidence="2" id="KW-1185">Reference proteome</keyword>
<name>A0ABQ9ZF44_9CRUS</name>
<reference evidence="1 2" key="1">
    <citation type="journal article" date="2023" name="Nucleic Acids Res.">
        <title>The hologenome of Daphnia magna reveals possible DNA methylation and microbiome-mediated evolution of the host genome.</title>
        <authorList>
            <person name="Chaturvedi A."/>
            <person name="Li X."/>
            <person name="Dhandapani V."/>
            <person name="Marshall H."/>
            <person name="Kissane S."/>
            <person name="Cuenca-Cambronero M."/>
            <person name="Asole G."/>
            <person name="Calvet F."/>
            <person name="Ruiz-Romero M."/>
            <person name="Marangio P."/>
            <person name="Guigo R."/>
            <person name="Rago D."/>
            <person name="Mirbahai L."/>
            <person name="Eastwood N."/>
            <person name="Colbourne J.K."/>
            <person name="Zhou J."/>
            <person name="Mallon E."/>
            <person name="Orsini L."/>
        </authorList>
    </citation>
    <scope>NUCLEOTIDE SEQUENCE [LARGE SCALE GENOMIC DNA]</scope>
    <source>
        <strain evidence="1">LRV0_1</strain>
    </source>
</reference>